<evidence type="ECO:0000256" key="6">
    <source>
        <dbReference type="ARBA" id="ARBA00023242"/>
    </source>
</evidence>
<gene>
    <name evidence="13" type="primary">dtwd1</name>
    <name evidence="13" type="ORF">A0J61_08729</name>
</gene>
<dbReference type="GO" id="GO:0008033">
    <property type="term" value="P:tRNA processing"/>
    <property type="evidence" value="ECO:0007669"/>
    <property type="project" value="UniProtKB-KW"/>
</dbReference>
<accession>A0A1C7N3K5</accession>
<dbReference type="PANTHER" id="PTHR15627">
    <property type="entry name" value="NATURAL KILLER CELL-SPECIFIC ANTIGEN KLIP1"/>
    <property type="match status" value="1"/>
</dbReference>
<dbReference type="Pfam" id="PF03942">
    <property type="entry name" value="DTW"/>
    <property type="match status" value="1"/>
</dbReference>
<evidence type="ECO:0000256" key="1">
    <source>
        <dbReference type="ARBA" id="ARBA00004123"/>
    </source>
</evidence>
<dbReference type="AlphaFoldDB" id="A0A1C7N3K5"/>
<evidence type="ECO:0000313" key="13">
    <source>
        <dbReference type="EMBL" id="OBZ83219.1"/>
    </source>
</evidence>
<name>A0A1C7N3K5_9FUNG</name>
<keyword evidence="5" id="KW-0819">tRNA processing</keyword>
<evidence type="ECO:0000256" key="2">
    <source>
        <dbReference type="ARBA" id="ARBA00012386"/>
    </source>
</evidence>
<comment type="function">
    <text evidence="7">Catalyzes the formation of 3-(3-amino-3-carboxypropyl)uridine (acp3U) at position 20 in the D-loop of several cytoplasmic tRNAs (acp3U(20)).</text>
</comment>
<dbReference type="SMART" id="SM01144">
    <property type="entry name" value="DTW"/>
    <property type="match status" value="1"/>
</dbReference>
<keyword evidence="3" id="KW-0808">Transferase</keyword>
<dbReference type="Proteomes" id="UP000093000">
    <property type="component" value="Unassembled WGS sequence"/>
</dbReference>
<organism evidence="13 14">
    <name type="scientific">Choanephora cucurbitarum</name>
    <dbReference type="NCBI Taxonomy" id="101091"/>
    <lineage>
        <taxon>Eukaryota</taxon>
        <taxon>Fungi</taxon>
        <taxon>Fungi incertae sedis</taxon>
        <taxon>Mucoromycota</taxon>
        <taxon>Mucoromycotina</taxon>
        <taxon>Mucoromycetes</taxon>
        <taxon>Mucorales</taxon>
        <taxon>Mucorineae</taxon>
        <taxon>Choanephoraceae</taxon>
        <taxon>Choanephoroideae</taxon>
        <taxon>Choanephora</taxon>
    </lineage>
</organism>
<evidence type="ECO:0000256" key="3">
    <source>
        <dbReference type="ARBA" id="ARBA00022679"/>
    </source>
</evidence>
<dbReference type="EC" id="2.5.1.25" evidence="2"/>
<evidence type="ECO:0000256" key="11">
    <source>
        <dbReference type="ARBA" id="ARBA00048718"/>
    </source>
</evidence>
<keyword evidence="14" id="KW-1185">Reference proteome</keyword>
<evidence type="ECO:0000256" key="9">
    <source>
        <dbReference type="ARBA" id="ARBA00039242"/>
    </source>
</evidence>
<dbReference type="InterPro" id="IPR005636">
    <property type="entry name" value="DTW"/>
</dbReference>
<evidence type="ECO:0000256" key="5">
    <source>
        <dbReference type="ARBA" id="ARBA00022694"/>
    </source>
</evidence>
<proteinExistence type="inferred from homology"/>
<dbReference type="GO" id="GO:0016432">
    <property type="term" value="F:tRNA-uridine aminocarboxypropyltransferase activity"/>
    <property type="evidence" value="ECO:0007669"/>
    <property type="project" value="UniProtKB-EC"/>
</dbReference>
<comment type="similarity">
    <text evidence="8">Belongs to the TDD superfamily. DTWD1 family.</text>
</comment>
<dbReference type="InParanoid" id="A0A1C7N3K5"/>
<comment type="catalytic activity">
    <reaction evidence="11">
        <text>a uridine in tRNA + S-adenosyl-L-methionine = a 3-[(3S)-3-amino-3-carboxypropyl]uridine in tRNA + S-methyl-5'-thioadenosine + H(+)</text>
        <dbReference type="Rhea" id="RHEA:62432"/>
        <dbReference type="Rhea" id="RHEA-COMP:13339"/>
        <dbReference type="Rhea" id="RHEA-COMP:16092"/>
        <dbReference type="ChEBI" id="CHEBI:15378"/>
        <dbReference type="ChEBI" id="CHEBI:17509"/>
        <dbReference type="ChEBI" id="CHEBI:59789"/>
        <dbReference type="ChEBI" id="CHEBI:65315"/>
        <dbReference type="ChEBI" id="CHEBI:82930"/>
        <dbReference type="EC" id="2.5.1.25"/>
    </reaction>
</comment>
<comment type="subcellular location">
    <subcellularLocation>
        <location evidence="1">Nucleus</location>
    </subcellularLocation>
</comment>
<dbReference type="InterPro" id="IPR051521">
    <property type="entry name" value="tRNA_Mod/Golgi_Maint"/>
</dbReference>
<evidence type="ECO:0000256" key="10">
    <source>
        <dbReference type="ARBA" id="ARBA00042508"/>
    </source>
</evidence>
<protein>
    <recommendedName>
        <fullName evidence="9">tRNA-uridine aminocarboxypropyltransferase 1</fullName>
        <ecNumber evidence="2">2.5.1.25</ecNumber>
    </recommendedName>
    <alternativeName>
        <fullName evidence="10">DTW domain-containing protein 1</fullName>
    </alternativeName>
</protein>
<dbReference type="GO" id="GO:0005634">
    <property type="term" value="C:nucleus"/>
    <property type="evidence" value="ECO:0007669"/>
    <property type="project" value="UniProtKB-SubCell"/>
</dbReference>
<evidence type="ECO:0000313" key="14">
    <source>
        <dbReference type="Proteomes" id="UP000093000"/>
    </source>
</evidence>
<evidence type="ECO:0000256" key="7">
    <source>
        <dbReference type="ARBA" id="ARBA00037050"/>
    </source>
</evidence>
<evidence type="ECO:0000259" key="12">
    <source>
        <dbReference type="SMART" id="SM01144"/>
    </source>
</evidence>
<dbReference type="OrthoDB" id="660555at2759"/>
<dbReference type="PANTHER" id="PTHR15627:SF8">
    <property type="entry name" value="TRNA-URIDINE AMINOCARBOXYPROPYLTRANSFERASE 1"/>
    <property type="match status" value="1"/>
</dbReference>
<dbReference type="EMBL" id="LUGH01000700">
    <property type="protein sequence ID" value="OBZ83219.1"/>
    <property type="molecule type" value="Genomic_DNA"/>
</dbReference>
<evidence type="ECO:0000256" key="8">
    <source>
        <dbReference type="ARBA" id="ARBA00038290"/>
    </source>
</evidence>
<reference evidence="13 14" key="1">
    <citation type="submission" date="2016-03" db="EMBL/GenBank/DDBJ databases">
        <title>Choanephora cucurbitarum.</title>
        <authorList>
            <person name="Min B."/>
            <person name="Park H."/>
            <person name="Park J.-H."/>
            <person name="Shin H.-D."/>
            <person name="Choi I.-G."/>
        </authorList>
    </citation>
    <scope>NUCLEOTIDE SEQUENCE [LARGE SCALE GENOMIC DNA]</scope>
    <source>
        <strain evidence="13 14">KUS-F28377</strain>
    </source>
</reference>
<sequence>MSMSQEENKKRSFDKANAEGPFDQFKIDDDQVLHKIEKRSVCPGCNKTVKYFCYKCLAIVGMEASSVPHVDLPVHLDIIKHNKELDGKSTAVHACIIAKGNVDLHTWPQVPELEQPERTLLLFPSPGAKRLEDIPRDSFDRIAVIDGTWIQAKQIANNTPVLKKMQHVTIQPQKTHFWRFQNVDDQHLATIEAIYYLYREYGQTYEPPYRGQYDNLLFYYKFFYHLIQNTYQTTKRTATFSHRHQQKDYIKYKEEKEEE</sequence>
<evidence type="ECO:0000256" key="4">
    <source>
        <dbReference type="ARBA" id="ARBA00022691"/>
    </source>
</evidence>
<feature type="domain" description="DTW" evidence="12">
    <location>
        <begin position="49"/>
        <end position="232"/>
    </location>
</feature>
<keyword evidence="6" id="KW-0539">Nucleus</keyword>
<comment type="caution">
    <text evidence="13">The sequence shown here is derived from an EMBL/GenBank/DDBJ whole genome shotgun (WGS) entry which is preliminary data.</text>
</comment>
<keyword evidence="4" id="KW-0949">S-adenosyl-L-methionine</keyword>